<dbReference type="InterPro" id="IPR006195">
    <property type="entry name" value="aa-tRNA-synth_II"/>
</dbReference>
<evidence type="ECO:0000259" key="4">
    <source>
        <dbReference type="PROSITE" id="PS50862"/>
    </source>
</evidence>
<name>A0A285N1J2_9AQUI</name>
<keyword evidence="3" id="KW-0067">ATP-binding</keyword>
<evidence type="ECO:0000313" key="5">
    <source>
        <dbReference type="EMBL" id="SNZ03345.1"/>
    </source>
</evidence>
<dbReference type="EMBL" id="OBEI01000001">
    <property type="protein sequence ID" value="SNZ03345.1"/>
    <property type="molecule type" value="Genomic_DNA"/>
</dbReference>
<proteinExistence type="predicted"/>
<sequence length="320" mass="37666">MIDIYIKKHKVMKAIREYFEKTGSIEVFTPIMNRFPNLDSNIFPVELQVENSCGESIKAYLHTSPEYNMKKILSQIKQDIHQITHVFRNYEGSKLHTVEFMMLEWYRVGKDMYQLMEDTKSIFVESALSIYNKTEILFRGKKYDLSKWEKITLEEAFYRYTGTDLENRDSLYKFLKNSPIKHERISPENYEELFFTVYSFYVEPNLGKDIPTFVYDFPPEFSALSKVIDGKGKRFEAYIGGVELVNGYYELIDREKVKDALEKDKEKKSKSGKDYPVDYEFINSTVNLPECSGASLGIDRLLMVLLNKNEIRETQGLKWI</sequence>
<dbReference type="GO" id="GO:0005524">
    <property type="term" value="F:ATP binding"/>
    <property type="evidence" value="ECO:0007669"/>
    <property type="project" value="UniProtKB-KW"/>
</dbReference>
<dbReference type="PANTHER" id="PTHR42918:SF6">
    <property type="entry name" value="ELONGATION FACTOR P--(R)-BETA-LYSINE LIGASE"/>
    <property type="match status" value="1"/>
</dbReference>
<dbReference type="InterPro" id="IPR018149">
    <property type="entry name" value="Lys-tRNA-synth_II_C"/>
</dbReference>
<dbReference type="NCBIfam" id="NF006828">
    <property type="entry name" value="PRK09350.1"/>
    <property type="match status" value="1"/>
</dbReference>
<keyword evidence="2" id="KW-0547">Nucleotide-binding</keyword>
<evidence type="ECO:0000256" key="2">
    <source>
        <dbReference type="ARBA" id="ARBA00022741"/>
    </source>
</evidence>
<dbReference type="InterPro" id="IPR004364">
    <property type="entry name" value="Aa-tRNA-synt_II"/>
</dbReference>
<reference evidence="6" key="1">
    <citation type="submission" date="2017-09" db="EMBL/GenBank/DDBJ databases">
        <authorList>
            <person name="Varghese N."/>
            <person name="Submissions S."/>
        </authorList>
    </citation>
    <scope>NUCLEOTIDE SEQUENCE [LARGE SCALE GENOMIC DNA]</scope>
    <source>
        <strain evidence="6">DSM 15103</strain>
    </source>
</reference>
<dbReference type="PRINTS" id="PR00982">
    <property type="entry name" value="TRNASYNTHLYS"/>
</dbReference>
<dbReference type="GO" id="GO:0006430">
    <property type="term" value="P:lysyl-tRNA aminoacylation"/>
    <property type="evidence" value="ECO:0007669"/>
    <property type="project" value="InterPro"/>
</dbReference>
<dbReference type="AlphaFoldDB" id="A0A285N1J2"/>
<dbReference type="GO" id="GO:0004824">
    <property type="term" value="F:lysine-tRNA ligase activity"/>
    <property type="evidence" value="ECO:0007669"/>
    <property type="project" value="InterPro"/>
</dbReference>
<dbReference type="PROSITE" id="PS50862">
    <property type="entry name" value="AA_TRNA_LIGASE_II"/>
    <property type="match status" value="1"/>
</dbReference>
<feature type="domain" description="Aminoacyl-transfer RNA synthetases class-II family profile" evidence="4">
    <location>
        <begin position="10"/>
        <end position="320"/>
    </location>
</feature>
<dbReference type="GO" id="GO:0005829">
    <property type="term" value="C:cytosol"/>
    <property type="evidence" value="ECO:0007669"/>
    <property type="project" value="TreeGrafter"/>
</dbReference>
<evidence type="ECO:0000256" key="3">
    <source>
        <dbReference type="ARBA" id="ARBA00022840"/>
    </source>
</evidence>
<dbReference type="PANTHER" id="PTHR42918">
    <property type="entry name" value="LYSYL-TRNA SYNTHETASE"/>
    <property type="match status" value="1"/>
</dbReference>
<dbReference type="SUPFAM" id="SSF55681">
    <property type="entry name" value="Class II aaRS and biotin synthetases"/>
    <property type="match status" value="1"/>
</dbReference>
<dbReference type="Gene3D" id="3.30.930.10">
    <property type="entry name" value="Bira Bifunctional Protein, Domain 2"/>
    <property type="match status" value="1"/>
</dbReference>
<dbReference type="Proteomes" id="UP000219036">
    <property type="component" value="Unassembled WGS sequence"/>
</dbReference>
<dbReference type="GO" id="GO:0000049">
    <property type="term" value="F:tRNA binding"/>
    <property type="evidence" value="ECO:0007669"/>
    <property type="project" value="TreeGrafter"/>
</dbReference>
<keyword evidence="6" id="KW-1185">Reference proteome</keyword>
<dbReference type="RefSeq" id="WP_245844704.1">
    <property type="nucleotide sequence ID" value="NZ_OBEI01000001.1"/>
</dbReference>
<keyword evidence="5" id="KW-0030">Aminoacyl-tRNA synthetase</keyword>
<keyword evidence="1" id="KW-0436">Ligase</keyword>
<gene>
    <name evidence="5" type="ORF">SAMN06265182_0357</name>
</gene>
<dbReference type="Pfam" id="PF00152">
    <property type="entry name" value="tRNA-synt_2"/>
    <property type="match status" value="1"/>
</dbReference>
<evidence type="ECO:0000313" key="6">
    <source>
        <dbReference type="Proteomes" id="UP000219036"/>
    </source>
</evidence>
<protein>
    <submittedName>
        <fullName evidence="5">Lysyl-tRNA synthetase, class 2</fullName>
    </submittedName>
</protein>
<evidence type="ECO:0000256" key="1">
    <source>
        <dbReference type="ARBA" id="ARBA00022598"/>
    </source>
</evidence>
<organism evidence="5 6">
    <name type="scientific">Persephonella hydrogeniphila</name>
    <dbReference type="NCBI Taxonomy" id="198703"/>
    <lineage>
        <taxon>Bacteria</taxon>
        <taxon>Pseudomonadati</taxon>
        <taxon>Aquificota</taxon>
        <taxon>Aquificia</taxon>
        <taxon>Aquificales</taxon>
        <taxon>Hydrogenothermaceae</taxon>
        <taxon>Persephonella</taxon>
    </lineage>
</organism>
<accession>A0A285N1J2</accession>
<dbReference type="InterPro" id="IPR045864">
    <property type="entry name" value="aa-tRNA-synth_II/BPL/LPL"/>
</dbReference>